<dbReference type="GO" id="GO:0051082">
    <property type="term" value="F:unfolded protein binding"/>
    <property type="evidence" value="ECO:0007669"/>
    <property type="project" value="TreeGrafter"/>
</dbReference>
<dbReference type="GO" id="GO:0080090">
    <property type="term" value="P:regulation of primary metabolic process"/>
    <property type="evidence" value="ECO:0007669"/>
    <property type="project" value="UniProtKB-ARBA"/>
</dbReference>
<evidence type="ECO:0000256" key="18">
    <source>
        <dbReference type="ARBA" id="ARBA00048679"/>
    </source>
</evidence>
<dbReference type="PROSITE" id="PS00108">
    <property type="entry name" value="PROTEIN_KINASE_ST"/>
    <property type="match status" value="1"/>
</dbReference>
<dbReference type="SUPFAM" id="SSF50998">
    <property type="entry name" value="Quinoprotein alcohol dehydrogenase-like"/>
    <property type="match status" value="1"/>
</dbReference>
<feature type="domain" description="Protein kinase" evidence="21">
    <location>
        <begin position="524"/>
        <end position="786"/>
    </location>
</feature>
<proteinExistence type="predicted"/>
<evidence type="ECO:0000256" key="10">
    <source>
        <dbReference type="ARBA" id="ARBA00022777"/>
    </source>
</evidence>
<keyword evidence="14" id="KW-1133">Transmembrane helix</keyword>
<keyword evidence="15" id="KW-0472">Membrane</keyword>
<dbReference type="SMART" id="SM00220">
    <property type="entry name" value="S_TKc"/>
    <property type="match status" value="1"/>
</dbReference>
<dbReference type="Gene3D" id="2.130.10.10">
    <property type="entry name" value="YVTN repeat-like/Quinoprotein amine dehydrogenase"/>
    <property type="match status" value="1"/>
</dbReference>
<evidence type="ECO:0000256" key="3">
    <source>
        <dbReference type="ARBA" id="ARBA00012513"/>
    </source>
</evidence>
<evidence type="ECO:0000256" key="15">
    <source>
        <dbReference type="ARBA" id="ARBA00023136"/>
    </source>
</evidence>
<gene>
    <name evidence="24" type="primary">CSON010209</name>
</gene>
<name>A0A336M157_CULSO</name>
<dbReference type="InterPro" id="IPR045133">
    <property type="entry name" value="IRE1/2-like"/>
</dbReference>
<dbReference type="EC" id="2.7.11.1" evidence="3"/>
<dbReference type="CDD" id="cd09769">
    <property type="entry name" value="Luminal_IRE1"/>
    <property type="match status" value="1"/>
</dbReference>
<keyword evidence="16" id="KW-0511">Multifunctional enzyme</keyword>
<dbReference type="Gene3D" id="1.10.510.10">
    <property type="entry name" value="Transferase(Phosphotransferase) domain 1"/>
    <property type="match status" value="1"/>
</dbReference>
<dbReference type="InterPro" id="IPR000719">
    <property type="entry name" value="Prot_kinase_dom"/>
</dbReference>
<dbReference type="SMART" id="SM00564">
    <property type="entry name" value="PQQ"/>
    <property type="match status" value="5"/>
</dbReference>
<dbReference type="FunFam" id="3.30.200.20:FF:000077">
    <property type="entry name" value="Putative Serine/threonine-protein kinase/endoribonuclease IRE1"/>
    <property type="match status" value="1"/>
</dbReference>
<evidence type="ECO:0000313" key="23">
    <source>
        <dbReference type="EMBL" id="SSX03691.1"/>
    </source>
</evidence>
<feature type="signal peptide" evidence="20">
    <location>
        <begin position="1"/>
        <end position="21"/>
    </location>
</feature>
<comment type="catalytic activity">
    <reaction evidence="18">
        <text>L-seryl-[protein] + ATP = O-phospho-L-seryl-[protein] + ADP + H(+)</text>
        <dbReference type="Rhea" id="RHEA:17989"/>
        <dbReference type="Rhea" id="RHEA-COMP:9863"/>
        <dbReference type="Rhea" id="RHEA-COMP:11604"/>
        <dbReference type="ChEBI" id="CHEBI:15378"/>
        <dbReference type="ChEBI" id="CHEBI:29999"/>
        <dbReference type="ChEBI" id="CHEBI:30616"/>
        <dbReference type="ChEBI" id="CHEBI:83421"/>
        <dbReference type="ChEBI" id="CHEBI:456216"/>
        <dbReference type="EC" id="2.7.11.1"/>
    </reaction>
</comment>
<comment type="catalytic activity">
    <reaction evidence="17">
        <text>L-threonyl-[protein] + ATP = O-phospho-L-threonyl-[protein] + ADP + H(+)</text>
        <dbReference type="Rhea" id="RHEA:46608"/>
        <dbReference type="Rhea" id="RHEA-COMP:11060"/>
        <dbReference type="Rhea" id="RHEA-COMP:11605"/>
        <dbReference type="ChEBI" id="CHEBI:15378"/>
        <dbReference type="ChEBI" id="CHEBI:30013"/>
        <dbReference type="ChEBI" id="CHEBI:30616"/>
        <dbReference type="ChEBI" id="CHEBI:61977"/>
        <dbReference type="ChEBI" id="CHEBI:456216"/>
        <dbReference type="EC" id="2.7.11.1"/>
    </reaction>
</comment>
<reference evidence="24" key="2">
    <citation type="submission" date="2018-07" db="EMBL/GenBank/DDBJ databases">
        <authorList>
            <person name="Quirk P.G."/>
            <person name="Krulwich T.A."/>
        </authorList>
    </citation>
    <scope>NUCLEOTIDE SEQUENCE</scope>
</reference>
<keyword evidence="6" id="KW-0808">Transferase</keyword>
<evidence type="ECO:0000256" key="11">
    <source>
        <dbReference type="ARBA" id="ARBA00022801"/>
    </source>
</evidence>
<feature type="region of interest" description="Disordered" evidence="19">
    <location>
        <begin position="1043"/>
        <end position="1090"/>
    </location>
</feature>
<feature type="compositionally biased region" description="Basic and acidic residues" evidence="19">
    <location>
        <begin position="967"/>
        <end position="981"/>
    </location>
</feature>
<dbReference type="FunFam" id="1.20.1440.180:FF:000001">
    <property type="entry name" value="Serine/threonine-protein kinase/endoribonuclease IRE1"/>
    <property type="match status" value="1"/>
</dbReference>
<dbReference type="VEuPathDB" id="VectorBase:CSON010209"/>
<evidence type="ECO:0000256" key="7">
    <source>
        <dbReference type="ARBA" id="ARBA00022692"/>
    </source>
</evidence>
<feature type="compositionally biased region" description="Basic and acidic residues" evidence="19">
    <location>
        <begin position="1079"/>
        <end position="1090"/>
    </location>
</feature>
<evidence type="ECO:0000313" key="24">
    <source>
        <dbReference type="EMBL" id="SSX24056.1"/>
    </source>
</evidence>
<dbReference type="GO" id="GO:0010468">
    <property type="term" value="P:regulation of gene expression"/>
    <property type="evidence" value="ECO:0007669"/>
    <property type="project" value="UniProtKB-ARBA"/>
</dbReference>
<dbReference type="EMBL" id="UFQT01000410">
    <property type="protein sequence ID" value="SSX24056.1"/>
    <property type="molecule type" value="Genomic_DNA"/>
</dbReference>
<comment type="subcellular location">
    <subcellularLocation>
        <location evidence="2">Endoplasmic reticulum membrane</location>
        <topology evidence="2">Single-pass type I membrane protein</topology>
    </subcellularLocation>
</comment>
<dbReference type="OMA" id="NYWVERF"/>
<evidence type="ECO:0000256" key="8">
    <source>
        <dbReference type="ARBA" id="ARBA00022729"/>
    </source>
</evidence>
<dbReference type="GO" id="GO:0004521">
    <property type="term" value="F:RNA endonuclease activity"/>
    <property type="evidence" value="ECO:0007669"/>
    <property type="project" value="InterPro"/>
</dbReference>
<evidence type="ECO:0000256" key="6">
    <source>
        <dbReference type="ARBA" id="ARBA00022679"/>
    </source>
</evidence>
<dbReference type="SUPFAM" id="SSF56112">
    <property type="entry name" value="Protein kinase-like (PK-like)"/>
    <property type="match status" value="1"/>
</dbReference>
<dbReference type="CDD" id="cd13982">
    <property type="entry name" value="STKc_IRE1"/>
    <property type="match status" value="1"/>
</dbReference>
<keyword evidence="12" id="KW-0256">Endoplasmic reticulum</keyword>
<dbReference type="InterPro" id="IPR015943">
    <property type="entry name" value="WD40/YVTN_repeat-like_dom_sf"/>
</dbReference>
<dbReference type="SMART" id="SM00580">
    <property type="entry name" value="PUG"/>
    <property type="match status" value="1"/>
</dbReference>
<dbReference type="Gene3D" id="3.30.200.20">
    <property type="entry name" value="Phosphorylase Kinase, domain 1"/>
    <property type="match status" value="1"/>
</dbReference>
<dbReference type="InterPro" id="IPR008271">
    <property type="entry name" value="Ser/Thr_kinase_AS"/>
</dbReference>
<protein>
    <recommendedName>
        <fullName evidence="3">non-specific serine/threonine protein kinase</fullName>
        <ecNumber evidence="3">2.7.11.1</ecNumber>
    </recommendedName>
</protein>
<evidence type="ECO:0000256" key="1">
    <source>
        <dbReference type="ARBA" id="ARBA00001946"/>
    </source>
</evidence>
<evidence type="ECO:0000256" key="12">
    <source>
        <dbReference type="ARBA" id="ARBA00022824"/>
    </source>
</evidence>
<evidence type="ECO:0000256" key="20">
    <source>
        <dbReference type="SAM" id="SignalP"/>
    </source>
</evidence>
<dbReference type="PANTHER" id="PTHR13954">
    <property type="entry name" value="IRE1-RELATED"/>
    <property type="match status" value="1"/>
</dbReference>
<keyword evidence="4" id="KW-0723">Serine/threonine-protein kinase</keyword>
<dbReference type="GO" id="GO:0070059">
    <property type="term" value="P:intrinsic apoptotic signaling pathway in response to endoplasmic reticulum stress"/>
    <property type="evidence" value="ECO:0007669"/>
    <property type="project" value="TreeGrafter"/>
</dbReference>
<dbReference type="CDD" id="cd10422">
    <property type="entry name" value="RNase_Ire1"/>
    <property type="match status" value="1"/>
</dbReference>
<dbReference type="PANTHER" id="PTHR13954:SF6">
    <property type="entry name" value="NON-SPECIFIC SERINE_THREONINE PROTEIN KINASE"/>
    <property type="match status" value="1"/>
</dbReference>
<dbReference type="AlphaFoldDB" id="A0A336M157"/>
<dbReference type="GO" id="GO:0036498">
    <property type="term" value="P:IRE1-mediated unfolded protein response"/>
    <property type="evidence" value="ECO:0007669"/>
    <property type="project" value="TreeGrafter"/>
</dbReference>
<evidence type="ECO:0000259" key="21">
    <source>
        <dbReference type="PROSITE" id="PS50011"/>
    </source>
</evidence>
<evidence type="ECO:0000256" key="5">
    <source>
        <dbReference type="ARBA" id="ARBA00022553"/>
    </source>
</evidence>
<dbReference type="InterPro" id="IPR010513">
    <property type="entry name" value="KEN_dom"/>
</dbReference>
<keyword evidence="7" id="KW-0812">Transmembrane</keyword>
<dbReference type="InterPro" id="IPR038357">
    <property type="entry name" value="KEN_sf"/>
</dbReference>
<evidence type="ECO:0000256" key="4">
    <source>
        <dbReference type="ARBA" id="ARBA00022527"/>
    </source>
</evidence>
<dbReference type="EMBL" id="UFQS01000410">
    <property type="protein sequence ID" value="SSX03691.1"/>
    <property type="molecule type" value="Genomic_DNA"/>
</dbReference>
<evidence type="ECO:0000256" key="9">
    <source>
        <dbReference type="ARBA" id="ARBA00022741"/>
    </source>
</evidence>
<dbReference type="InterPro" id="IPR011047">
    <property type="entry name" value="Quinoprotein_ADH-like_sf"/>
</dbReference>
<comment type="cofactor">
    <cofactor evidence="1">
        <name>Mg(2+)</name>
        <dbReference type="ChEBI" id="CHEBI:18420"/>
    </cofactor>
</comment>
<dbReference type="PROSITE" id="PS50011">
    <property type="entry name" value="PROTEIN_KINASE_DOM"/>
    <property type="match status" value="1"/>
</dbReference>
<sequence length="1090" mass="124336">MFIRKTLLIIFIFIPLLLNNGNLIASERTEDCTELAKDEEPLLVFSTLGGGLVAVDPLSSEVRWQMEDEPAIKVPPTSAECPRPKFLPDPRDGSLYRLQGVSGLKKMPYTIPQLVASAPCKSSDGILYSGKKKDTWFLIDPVTGRREKVLGFGAPPEQTDSIGWATKRAIYLGRTQYTVLMYDSKGSDKKPWNVTFYDYASHSMAPDLTNEYEYLHVSSSESGSIVTLDRKSGKFIWEKDFSTPVIAVFLLGREGLLSVPFTTVSELVLQEVSKFSKEGDIKNFDLFRTLYVGEHSSGLYALPSHTGKDEPVISIESNIKRIAGPHSHNEEDDHEKPSDYKKNIINLNEIIQNHKKLKEEIVVLGHYENPSVEEDHKLKIHPSPPVISDVATLAKSAPFLPFETGNGFIMTANAESDSENKNSIRTKTEDNRTNWNEIRNQKIIKTLYFRAKHWIDSQENKILKVFIIILCGCVISMLWYLHITVKELKQQSQTGSSSGRFGGGQVHQLEDLGSGEIRIGKITFSPNKVLGKGCEGTFVFQGTFEERQVAVKRLLPECFTLADREVSLLRESDAHENVVRYFCTEQDRQFRYIAVELCAATLQDYVEGPRAKQLKSQIDMLSALFQASSGLAHLHSLNIVHRDIKPQNVLLSLPDGSNKVRAMISDFGLCKKLNLGRTSFSRRSGVTGTEGWIAPEMIRGQRTTTSVDIFSMGCVYYYVLTNGSHAFGDVLKRQANILAHDYDLRVLNCTGPTHRDVLAEELIKDMIHRDPARRPPAKAILKHPLFWNEEKILAFLQDISDRIEKAELTSEPLRSLERNAKHVVRDDWSIHLDPEVEEDLKKFRGYQGISVRDLLRALRNKKHHYHELSYDVQQALGTVPTEFTRYWISRFPHLVSHCYHALQIVSEENIFKSYYHPDYLFTRHSYLMSHEYDNVKLISFYENNLKNASKSPKRVKNGGNQAQNQQDLKRSPYLPRKENQENKSPQNKRGMYNFKRYSPEENGLTEVPVFITRDQMGNFLTPPSIKIEEKNKLLELKQDTEVNKNEGEQKIIWKLPKNVSHSDDKTNTQQPKGNNKNKNKSDKKNRKKDE</sequence>
<keyword evidence="5" id="KW-0597">Phosphoprotein</keyword>
<dbReference type="Gene3D" id="1.20.1440.180">
    <property type="entry name" value="KEN domain"/>
    <property type="match status" value="1"/>
</dbReference>
<reference evidence="23" key="1">
    <citation type="submission" date="2018-04" db="EMBL/GenBank/DDBJ databases">
        <authorList>
            <person name="Go L.Y."/>
            <person name="Mitchell J.A."/>
        </authorList>
    </citation>
    <scope>NUCLEOTIDE SEQUENCE</scope>
    <source>
        <tissue evidence="23">Whole organism</tissue>
    </source>
</reference>
<dbReference type="Pfam" id="PF06479">
    <property type="entry name" value="Ribonuc_2-5A"/>
    <property type="match status" value="1"/>
</dbReference>
<feature type="region of interest" description="Disordered" evidence="19">
    <location>
        <begin position="949"/>
        <end position="997"/>
    </location>
</feature>
<dbReference type="Pfam" id="PF00069">
    <property type="entry name" value="Pkinase"/>
    <property type="match status" value="1"/>
</dbReference>
<dbReference type="GO" id="GO:1990604">
    <property type="term" value="C:IRE1-TRAF2-ASK1 complex"/>
    <property type="evidence" value="ECO:0007669"/>
    <property type="project" value="TreeGrafter"/>
</dbReference>
<keyword evidence="10" id="KW-0418">Kinase</keyword>
<dbReference type="GO" id="GO:0005524">
    <property type="term" value="F:ATP binding"/>
    <property type="evidence" value="ECO:0007669"/>
    <property type="project" value="UniProtKB-KW"/>
</dbReference>
<dbReference type="GO" id="GO:0016787">
    <property type="term" value="F:hydrolase activity"/>
    <property type="evidence" value="ECO:0007669"/>
    <property type="project" value="UniProtKB-KW"/>
</dbReference>
<evidence type="ECO:0000259" key="22">
    <source>
        <dbReference type="PROSITE" id="PS51392"/>
    </source>
</evidence>
<organism evidence="24">
    <name type="scientific">Culicoides sonorensis</name>
    <name type="common">Biting midge</name>
    <dbReference type="NCBI Taxonomy" id="179676"/>
    <lineage>
        <taxon>Eukaryota</taxon>
        <taxon>Metazoa</taxon>
        <taxon>Ecdysozoa</taxon>
        <taxon>Arthropoda</taxon>
        <taxon>Hexapoda</taxon>
        <taxon>Insecta</taxon>
        <taxon>Pterygota</taxon>
        <taxon>Neoptera</taxon>
        <taxon>Endopterygota</taxon>
        <taxon>Diptera</taxon>
        <taxon>Nematocera</taxon>
        <taxon>Chironomoidea</taxon>
        <taxon>Ceratopogonidae</taxon>
        <taxon>Ceratopogoninae</taxon>
        <taxon>Culicoides</taxon>
        <taxon>Monoculicoides</taxon>
    </lineage>
</organism>
<keyword evidence="13" id="KW-0067">ATP-binding</keyword>
<evidence type="ECO:0000256" key="2">
    <source>
        <dbReference type="ARBA" id="ARBA00004115"/>
    </source>
</evidence>
<accession>A0A336M157</accession>
<dbReference type="GO" id="GO:0006397">
    <property type="term" value="P:mRNA processing"/>
    <property type="evidence" value="ECO:0007669"/>
    <property type="project" value="InterPro"/>
</dbReference>
<evidence type="ECO:0000256" key="14">
    <source>
        <dbReference type="ARBA" id="ARBA00022989"/>
    </source>
</evidence>
<evidence type="ECO:0000256" key="17">
    <source>
        <dbReference type="ARBA" id="ARBA00047899"/>
    </source>
</evidence>
<dbReference type="InterPro" id="IPR018391">
    <property type="entry name" value="PQQ_b-propeller_rpt"/>
</dbReference>
<keyword evidence="8 20" id="KW-0732">Signal</keyword>
<dbReference type="PROSITE" id="PS51392">
    <property type="entry name" value="KEN"/>
    <property type="match status" value="1"/>
</dbReference>
<keyword evidence="11" id="KW-0378">Hydrolase</keyword>
<dbReference type="GO" id="GO:0004674">
    <property type="term" value="F:protein serine/threonine kinase activity"/>
    <property type="evidence" value="ECO:0007669"/>
    <property type="project" value="UniProtKB-KW"/>
</dbReference>
<feature type="domain" description="KEN" evidence="22">
    <location>
        <begin position="789"/>
        <end position="917"/>
    </location>
</feature>
<dbReference type="InterPro" id="IPR011009">
    <property type="entry name" value="Kinase-like_dom_sf"/>
</dbReference>
<evidence type="ECO:0000256" key="13">
    <source>
        <dbReference type="ARBA" id="ARBA00022840"/>
    </source>
</evidence>
<keyword evidence="9" id="KW-0547">Nucleotide-binding</keyword>
<feature type="chain" id="PRO_5033343092" description="non-specific serine/threonine protein kinase" evidence="20">
    <location>
        <begin position="22"/>
        <end position="1090"/>
    </location>
</feature>
<evidence type="ECO:0000256" key="19">
    <source>
        <dbReference type="SAM" id="MobiDB-lite"/>
    </source>
</evidence>
<evidence type="ECO:0000256" key="16">
    <source>
        <dbReference type="ARBA" id="ARBA00023268"/>
    </source>
</evidence>